<dbReference type="OrthoDB" id="2376558at2759"/>
<feature type="chain" id="PRO_5017306244" description="Phosphatidylglycerol/phosphatidylinositol transfer protein" evidence="2">
    <location>
        <begin position="22"/>
        <end position="168"/>
    </location>
</feature>
<gene>
    <name evidence="3" type="ORF">C1645_786935</name>
</gene>
<accession>A0A397SK40</accession>
<keyword evidence="1" id="KW-1133">Transmembrane helix</keyword>
<reference evidence="3 4" key="1">
    <citation type="submission" date="2018-06" db="EMBL/GenBank/DDBJ databases">
        <title>Comparative genomics reveals the genomic features of Rhizophagus irregularis, R. cerebriforme, R. diaphanum and Gigaspora rosea, and their symbiotic lifestyle signature.</title>
        <authorList>
            <person name="Morin E."/>
            <person name="San Clemente H."/>
            <person name="Chen E.C.H."/>
            <person name="De La Providencia I."/>
            <person name="Hainaut M."/>
            <person name="Kuo A."/>
            <person name="Kohler A."/>
            <person name="Murat C."/>
            <person name="Tang N."/>
            <person name="Roy S."/>
            <person name="Loubradou J."/>
            <person name="Henrissat B."/>
            <person name="Grigoriev I.V."/>
            <person name="Corradi N."/>
            <person name="Roux C."/>
            <person name="Martin F.M."/>
        </authorList>
    </citation>
    <scope>NUCLEOTIDE SEQUENCE [LARGE SCALE GENOMIC DNA]</scope>
    <source>
        <strain evidence="3 4">DAOM 227022</strain>
    </source>
</reference>
<keyword evidence="1" id="KW-0472">Membrane</keyword>
<keyword evidence="4" id="KW-1185">Reference proteome</keyword>
<protein>
    <recommendedName>
        <fullName evidence="5">Phosphatidylglycerol/phosphatidylinositol transfer protein</fullName>
    </recommendedName>
</protein>
<evidence type="ECO:0000256" key="2">
    <source>
        <dbReference type="SAM" id="SignalP"/>
    </source>
</evidence>
<dbReference type="AlphaFoldDB" id="A0A397SK40"/>
<keyword evidence="1" id="KW-0812">Transmembrane</keyword>
<name>A0A397SK40_9GLOM</name>
<evidence type="ECO:0000256" key="1">
    <source>
        <dbReference type="SAM" id="Phobius"/>
    </source>
</evidence>
<proteinExistence type="predicted"/>
<organism evidence="3 4">
    <name type="scientific">Glomus cerebriforme</name>
    <dbReference type="NCBI Taxonomy" id="658196"/>
    <lineage>
        <taxon>Eukaryota</taxon>
        <taxon>Fungi</taxon>
        <taxon>Fungi incertae sedis</taxon>
        <taxon>Mucoromycota</taxon>
        <taxon>Glomeromycotina</taxon>
        <taxon>Glomeromycetes</taxon>
        <taxon>Glomerales</taxon>
        <taxon>Glomeraceae</taxon>
        <taxon>Glomus</taxon>
    </lineage>
</organism>
<evidence type="ECO:0000313" key="4">
    <source>
        <dbReference type="Proteomes" id="UP000265703"/>
    </source>
</evidence>
<comment type="caution">
    <text evidence="3">The sequence shown here is derived from an EMBL/GenBank/DDBJ whole genome shotgun (WGS) entry which is preliminary data.</text>
</comment>
<feature type="transmembrane region" description="Helical" evidence="1">
    <location>
        <begin position="148"/>
        <end position="167"/>
    </location>
</feature>
<feature type="signal peptide" evidence="2">
    <location>
        <begin position="1"/>
        <end position="21"/>
    </location>
</feature>
<keyword evidence="2" id="KW-0732">Signal</keyword>
<dbReference type="Proteomes" id="UP000265703">
    <property type="component" value="Unassembled WGS sequence"/>
</dbReference>
<dbReference type="EMBL" id="QKYT01000593">
    <property type="protein sequence ID" value="RIA83181.1"/>
    <property type="molecule type" value="Genomic_DNA"/>
</dbReference>
<sequence>MNNFVILFFTILLILNNNVGSSPLINKRHGPFVPCAGNYPNIIDNFAVKPNQLAYGQQVFVTFTGLRTVLIDIGATCEIAIQRDDGLAILQTSTNFCYNSVGNNCPLPPGDSAISISFPMPLNPPVSNNPTDTIIHRYTMAFSSKLSIFSYCIFYFYFLDLIIIIFFL</sequence>
<evidence type="ECO:0008006" key="5">
    <source>
        <dbReference type="Google" id="ProtNLM"/>
    </source>
</evidence>
<evidence type="ECO:0000313" key="3">
    <source>
        <dbReference type="EMBL" id="RIA83181.1"/>
    </source>
</evidence>